<keyword evidence="2 3" id="KW-0802">TPR repeat</keyword>
<dbReference type="SUPFAM" id="SSF48452">
    <property type="entry name" value="TPR-like"/>
    <property type="match status" value="2"/>
</dbReference>
<dbReference type="Proteomes" id="UP000198660">
    <property type="component" value="Unassembled WGS sequence"/>
</dbReference>
<dbReference type="PANTHER" id="PTHR44858:SF1">
    <property type="entry name" value="UDP-N-ACETYLGLUCOSAMINE--PEPTIDE N-ACETYLGLUCOSAMINYLTRANSFERASE SPINDLY-RELATED"/>
    <property type="match status" value="1"/>
</dbReference>
<evidence type="ECO:0000259" key="4">
    <source>
        <dbReference type="PROSITE" id="PS50943"/>
    </source>
</evidence>
<feature type="repeat" description="TPR" evidence="3">
    <location>
        <begin position="257"/>
        <end position="290"/>
    </location>
</feature>
<evidence type="ECO:0000256" key="1">
    <source>
        <dbReference type="ARBA" id="ARBA00022737"/>
    </source>
</evidence>
<name>A0A1I6UR06_9BACL</name>
<evidence type="ECO:0000256" key="3">
    <source>
        <dbReference type="PROSITE-ProRule" id="PRU00339"/>
    </source>
</evidence>
<dbReference type="GO" id="GO:0003677">
    <property type="term" value="F:DNA binding"/>
    <property type="evidence" value="ECO:0007669"/>
    <property type="project" value="InterPro"/>
</dbReference>
<gene>
    <name evidence="5" type="ORF">SAMN05444972_11918</name>
</gene>
<sequence length="427" mass="49440">MRLWRNYKGLSIENLAEMSKVSTGTISKIERGISNGNKYEVLIEVLELNSNAINTITAVFNQIATKLDRIDTVIDSGNTKSALSLLKDIEKDIYPGTYLYLKGSCFLVDKDFNKAKHFFEKSIEKATPFEMNIKAVSYNELSRCEYLQNDLDKALHYIIKAEANLSRRGPKQYYHYTVPINKAIYLDKLGHFTEAANIVNKLWSSNTKEIQPIDMLLNLYELKIGLCSNSAQYQQAIQISLEGIELARINYQYNRLFELWTTLGNVYFKMGKWAEAEDCFITALSLENKVTQRILTPVYVELCTLYMKKNCLNEAKQWIEKAIKVSQKEKDLFRLSKALLASGNLLLCMNDLDKAIDKYREAEEIAKSWGYSHVEFDVIMKIAEAYRLRGNFEDTRLFHLYTERLLDLQLEFRSKEVIPCEYIDSSF</sequence>
<dbReference type="Gene3D" id="1.25.40.10">
    <property type="entry name" value="Tetratricopeptide repeat domain"/>
    <property type="match status" value="2"/>
</dbReference>
<dbReference type="CDD" id="cd00093">
    <property type="entry name" value="HTH_XRE"/>
    <property type="match status" value="1"/>
</dbReference>
<evidence type="ECO:0000313" key="5">
    <source>
        <dbReference type="EMBL" id="SFT03840.1"/>
    </source>
</evidence>
<accession>A0A1I6UR06</accession>
<evidence type="ECO:0000256" key="2">
    <source>
        <dbReference type="ARBA" id="ARBA00022803"/>
    </source>
</evidence>
<keyword evidence="1" id="KW-0677">Repeat</keyword>
<dbReference type="PROSITE" id="PS50943">
    <property type="entry name" value="HTH_CROC1"/>
    <property type="match status" value="1"/>
</dbReference>
<keyword evidence="6" id="KW-1185">Reference proteome</keyword>
<dbReference type="SMART" id="SM00028">
    <property type="entry name" value="TPR"/>
    <property type="match status" value="5"/>
</dbReference>
<protein>
    <submittedName>
        <fullName evidence="5">Tetratricopeptide repeat-containing protein</fullName>
    </submittedName>
</protein>
<dbReference type="InterPro" id="IPR019734">
    <property type="entry name" value="TPR_rpt"/>
</dbReference>
<dbReference type="EMBL" id="FPAA01000019">
    <property type="protein sequence ID" value="SFT03840.1"/>
    <property type="molecule type" value="Genomic_DNA"/>
</dbReference>
<feature type="domain" description="HTH cro/C1-type" evidence="4">
    <location>
        <begin position="1"/>
        <end position="35"/>
    </location>
</feature>
<dbReference type="InterPro" id="IPR011990">
    <property type="entry name" value="TPR-like_helical_dom_sf"/>
</dbReference>
<dbReference type="Pfam" id="PF00515">
    <property type="entry name" value="TPR_1"/>
    <property type="match status" value="1"/>
</dbReference>
<proteinExistence type="predicted"/>
<dbReference type="PROSITE" id="PS50005">
    <property type="entry name" value="TPR"/>
    <property type="match status" value="1"/>
</dbReference>
<dbReference type="InterPro" id="IPR001387">
    <property type="entry name" value="Cro/C1-type_HTH"/>
</dbReference>
<dbReference type="InterPro" id="IPR010982">
    <property type="entry name" value="Lambda_DNA-bd_dom_sf"/>
</dbReference>
<dbReference type="Pfam" id="PF01381">
    <property type="entry name" value="HTH_3"/>
    <property type="match status" value="1"/>
</dbReference>
<dbReference type="SUPFAM" id="SSF47413">
    <property type="entry name" value="lambda repressor-like DNA-binding domains"/>
    <property type="match status" value="1"/>
</dbReference>
<evidence type="ECO:0000313" key="6">
    <source>
        <dbReference type="Proteomes" id="UP000198660"/>
    </source>
</evidence>
<dbReference type="Gene3D" id="1.10.260.40">
    <property type="entry name" value="lambda repressor-like DNA-binding domains"/>
    <property type="match status" value="1"/>
</dbReference>
<dbReference type="AlphaFoldDB" id="A0A1I6UR06"/>
<reference evidence="6" key="1">
    <citation type="submission" date="2016-10" db="EMBL/GenBank/DDBJ databases">
        <authorList>
            <person name="Varghese N."/>
            <person name="Submissions S."/>
        </authorList>
    </citation>
    <scope>NUCLEOTIDE SEQUENCE [LARGE SCALE GENOMIC DNA]</scope>
    <source>
        <strain evidence="6">DSM 45789</strain>
    </source>
</reference>
<dbReference type="PANTHER" id="PTHR44858">
    <property type="entry name" value="TETRATRICOPEPTIDE REPEAT PROTEIN 6"/>
    <property type="match status" value="1"/>
</dbReference>
<organism evidence="5 6">
    <name type="scientific">Marininema halotolerans</name>
    <dbReference type="NCBI Taxonomy" id="1155944"/>
    <lineage>
        <taxon>Bacteria</taxon>
        <taxon>Bacillati</taxon>
        <taxon>Bacillota</taxon>
        <taxon>Bacilli</taxon>
        <taxon>Bacillales</taxon>
        <taxon>Thermoactinomycetaceae</taxon>
        <taxon>Marininema</taxon>
    </lineage>
</organism>
<dbReference type="InterPro" id="IPR050498">
    <property type="entry name" value="Ycf3"/>
</dbReference>